<evidence type="ECO:0000256" key="3">
    <source>
        <dbReference type="ARBA" id="ARBA00022475"/>
    </source>
</evidence>
<dbReference type="InterPro" id="IPR003352">
    <property type="entry name" value="PTS_EIIC"/>
</dbReference>
<name>A0ABV6KR18_9BACI</name>
<dbReference type="PIRSF" id="PIRSF006351">
    <property type="entry name" value="PTS_EIIC-Cellobiose"/>
    <property type="match status" value="1"/>
</dbReference>
<evidence type="ECO:0000259" key="10">
    <source>
        <dbReference type="PROSITE" id="PS51105"/>
    </source>
</evidence>
<dbReference type="InterPro" id="IPR004501">
    <property type="entry name" value="PTS_EIIC_3"/>
</dbReference>
<evidence type="ECO:0000256" key="2">
    <source>
        <dbReference type="ARBA" id="ARBA00022448"/>
    </source>
</evidence>
<accession>A0ABV6KR18</accession>
<organism evidence="11 12">
    <name type="scientific">Robertmurraya beringensis</name>
    <dbReference type="NCBI Taxonomy" id="641660"/>
    <lineage>
        <taxon>Bacteria</taxon>
        <taxon>Bacillati</taxon>
        <taxon>Bacillota</taxon>
        <taxon>Bacilli</taxon>
        <taxon>Bacillales</taxon>
        <taxon>Bacillaceae</taxon>
        <taxon>Robertmurraya</taxon>
    </lineage>
</organism>
<feature type="transmembrane region" description="Helical" evidence="9">
    <location>
        <begin position="349"/>
        <end position="369"/>
    </location>
</feature>
<keyword evidence="5 9" id="KW-0812">Transmembrane</keyword>
<evidence type="ECO:0000256" key="7">
    <source>
        <dbReference type="ARBA" id="ARBA00023136"/>
    </source>
</evidence>
<evidence type="ECO:0000313" key="12">
    <source>
        <dbReference type="Proteomes" id="UP001589738"/>
    </source>
</evidence>
<protein>
    <recommendedName>
        <fullName evidence="8">Permease IIC component</fullName>
    </recommendedName>
</protein>
<dbReference type="NCBIfam" id="TIGR00410">
    <property type="entry name" value="lacE"/>
    <property type="match status" value="1"/>
</dbReference>
<dbReference type="PROSITE" id="PS51105">
    <property type="entry name" value="PTS_EIIC_TYPE_3"/>
    <property type="match status" value="1"/>
</dbReference>
<feature type="transmembrane region" description="Helical" evidence="9">
    <location>
        <begin position="32"/>
        <end position="56"/>
    </location>
</feature>
<evidence type="ECO:0000256" key="9">
    <source>
        <dbReference type="SAM" id="Phobius"/>
    </source>
</evidence>
<comment type="caution">
    <text evidence="11">The sequence shown here is derived from an EMBL/GenBank/DDBJ whole genome shotgun (WGS) entry which is preliminary data.</text>
</comment>
<feature type="transmembrane region" description="Helical" evidence="9">
    <location>
        <begin position="222"/>
        <end position="243"/>
    </location>
</feature>
<feature type="transmembrane region" description="Helical" evidence="9">
    <location>
        <begin position="182"/>
        <end position="202"/>
    </location>
</feature>
<feature type="transmembrane region" description="Helical" evidence="9">
    <location>
        <begin position="389"/>
        <end position="417"/>
    </location>
</feature>
<evidence type="ECO:0000256" key="8">
    <source>
        <dbReference type="PIRNR" id="PIRNR006351"/>
    </source>
</evidence>
<keyword evidence="7 8" id="KW-0472">Membrane</keyword>
<dbReference type="InterPro" id="IPR004796">
    <property type="entry name" value="PTS_IIC_cello"/>
</dbReference>
<dbReference type="Pfam" id="PF02378">
    <property type="entry name" value="PTS_EIIC"/>
    <property type="match status" value="1"/>
</dbReference>
<dbReference type="PANTHER" id="PTHR33989">
    <property type="match status" value="1"/>
</dbReference>
<gene>
    <name evidence="11" type="primary">celB</name>
    <name evidence="11" type="ORF">ACFFHF_11045</name>
</gene>
<dbReference type="GO" id="GO:0016740">
    <property type="term" value="F:transferase activity"/>
    <property type="evidence" value="ECO:0007669"/>
    <property type="project" value="UniProtKB-KW"/>
</dbReference>
<keyword evidence="2 8" id="KW-0813">Transport</keyword>
<feature type="transmembrane region" description="Helical" evidence="9">
    <location>
        <begin position="250"/>
        <end position="269"/>
    </location>
</feature>
<feature type="transmembrane region" description="Helical" evidence="9">
    <location>
        <begin position="76"/>
        <end position="94"/>
    </location>
</feature>
<evidence type="ECO:0000313" key="11">
    <source>
        <dbReference type="EMBL" id="MFC0475779.1"/>
    </source>
</evidence>
<feature type="domain" description="PTS EIIC type-3" evidence="10">
    <location>
        <begin position="8"/>
        <end position="419"/>
    </location>
</feature>
<dbReference type="NCBIfam" id="TIGR00359">
    <property type="entry name" value="cello_pts_IIC"/>
    <property type="match status" value="1"/>
</dbReference>
<comment type="function">
    <text evidence="8">The phosphoenolpyruvate-dependent sugar phosphotransferase system (PTS), a major carbohydrate active -transport system, catalyzes the phosphorylation of incoming sugar substrates concomitant with their translocation across the cell membrane.</text>
</comment>
<evidence type="ECO:0000256" key="1">
    <source>
        <dbReference type="ARBA" id="ARBA00004651"/>
    </source>
</evidence>
<dbReference type="InterPro" id="IPR051088">
    <property type="entry name" value="PTS_Sugar-EIIC/EIIB"/>
</dbReference>
<keyword evidence="11" id="KW-0808">Transferase</keyword>
<feature type="transmembrane region" description="Helical" evidence="9">
    <location>
        <begin position="143"/>
        <end position="162"/>
    </location>
</feature>
<evidence type="ECO:0000256" key="6">
    <source>
        <dbReference type="ARBA" id="ARBA00022989"/>
    </source>
</evidence>
<keyword evidence="3 8" id="KW-1003">Cell membrane</keyword>
<dbReference type="EMBL" id="JBHLUU010000032">
    <property type="protein sequence ID" value="MFC0475779.1"/>
    <property type="molecule type" value="Genomic_DNA"/>
</dbReference>
<sequence length="447" mass="48297">MSKFNSFLETKVMPVAGRLAAQRHLGALRDGIILAMPLIIIGSLFLIIANFPITAWTNYLAEHPTLKTSLLYPYRGTFEIMGLVATFGVAYRLAESYKLDALASAAISLAAYFVVSPFTSYVIGQDPNTGADILENAYNTGLFTSKGLFVGMVIAILSTEIYRKITEMNIVIKLPDGVPPAVSRSFSALIPAFVAVVVAWGLRLLVENIGDFGSIHNVVSVLLQQPLTTLGTSLVGTIIVFILIQMLWCLGLHGANIVNAVILPVWLTLTQENAMSFEAGEPVKNIVTNEFNDIVFIGGSGTTLSLVLAMVFFARSQQMKQLGRLGIGPGIFNINEPVTFGMPIVLNPIMMIPFILAPVAAVIMTFVSMDLGLVAKPIGVVTPFTMPPILNGYIITGSISGAILQLAIIVVSFFIYFPFFKMWDTQKLAEEKGAATNTTSTENTVNM</sequence>
<evidence type="ECO:0000256" key="4">
    <source>
        <dbReference type="ARBA" id="ARBA00022597"/>
    </source>
</evidence>
<keyword evidence="4 8" id="KW-0762">Sugar transport</keyword>
<keyword evidence="12" id="KW-1185">Reference proteome</keyword>
<dbReference type="Proteomes" id="UP001589738">
    <property type="component" value="Unassembled WGS sequence"/>
</dbReference>
<feature type="transmembrane region" description="Helical" evidence="9">
    <location>
        <begin position="294"/>
        <end position="314"/>
    </location>
</feature>
<dbReference type="PANTHER" id="PTHR33989:SF11">
    <property type="entry name" value="LICHENAN PERMEASE IIC COMPONENT"/>
    <property type="match status" value="1"/>
</dbReference>
<keyword evidence="6 9" id="KW-1133">Transmembrane helix</keyword>
<proteinExistence type="predicted"/>
<dbReference type="RefSeq" id="WP_377058147.1">
    <property type="nucleotide sequence ID" value="NZ_JBHLUU010000032.1"/>
</dbReference>
<reference evidence="11 12" key="1">
    <citation type="submission" date="2024-09" db="EMBL/GenBank/DDBJ databases">
        <authorList>
            <person name="Sun Q."/>
            <person name="Mori K."/>
        </authorList>
    </citation>
    <scope>NUCLEOTIDE SEQUENCE [LARGE SCALE GENOMIC DNA]</scope>
    <source>
        <strain evidence="11 12">CGMCC 1.9126</strain>
    </source>
</reference>
<evidence type="ECO:0000256" key="5">
    <source>
        <dbReference type="ARBA" id="ARBA00022692"/>
    </source>
</evidence>
<comment type="subcellular location">
    <subcellularLocation>
        <location evidence="1">Cell membrane</location>
        <topology evidence="1">Multi-pass membrane protein</topology>
    </subcellularLocation>
</comment>
<feature type="transmembrane region" description="Helical" evidence="9">
    <location>
        <begin position="101"/>
        <end position="123"/>
    </location>
</feature>